<organism evidence="1 2">
    <name type="scientific">Pluteus cervinus</name>
    <dbReference type="NCBI Taxonomy" id="181527"/>
    <lineage>
        <taxon>Eukaryota</taxon>
        <taxon>Fungi</taxon>
        <taxon>Dikarya</taxon>
        <taxon>Basidiomycota</taxon>
        <taxon>Agaricomycotina</taxon>
        <taxon>Agaricomycetes</taxon>
        <taxon>Agaricomycetidae</taxon>
        <taxon>Agaricales</taxon>
        <taxon>Pluteineae</taxon>
        <taxon>Pluteaceae</taxon>
        <taxon>Pluteus</taxon>
    </lineage>
</organism>
<reference evidence="1 2" key="1">
    <citation type="journal article" date="2019" name="Nat. Ecol. Evol.">
        <title>Megaphylogeny resolves global patterns of mushroom evolution.</title>
        <authorList>
            <person name="Varga T."/>
            <person name="Krizsan K."/>
            <person name="Foldi C."/>
            <person name="Dima B."/>
            <person name="Sanchez-Garcia M."/>
            <person name="Sanchez-Ramirez S."/>
            <person name="Szollosi G.J."/>
            <person name="Szarkandi J.G."/>
            <person name="Papp V."/>
            <person name="Albert L."/>
            <person name="Andreopoulos W."/>
            <person name="Angelini C."/>
            <person name="Antonin V."/>
            <person name="Barry K.W."/>
            <person name="Bougher N.L."/>
            <person name="Buchanan P."/>
            <person name="Buyck B."/>
            <person name="Bense V."/>
            <person name="Catcheside P."/>
            <person name="Chovatia M."/>
            <person name="Cooper J."/>
            <person name="Damon W."/>
            <person name="Desjardin D."/>
            <person name="Finy P."/>
            <person name="Geml J."/>
            <person name="Haridas S."/>
            <person name="Hughes K."/>
            <person name="Justo A."/>
            <person name="Karasinski D."/>
            <person name="Kautmanova I."/>
            <person name="Kiss B."/>
            <person name="Kocsube S."/>
            <person name="Kotiranta H."/>
            <person name="LaButti K.M."/>
            <person name="Lechner B.E."/>
            <person name="Liimatainen K."/>
            <person name="Lipzen A."/>
            <person name="Lukacs Z."/>
            <person name="Mihaltcheva S."/>
            <person name="Morgado L.N."/>
            <person name="Niskanen T."/>
            <person name="Noordeloos M.E."/>
            <person name="Ohm R.A."/>
            <person name="Ortiz-Santana B."/>
            <person name="Ovrebo C."/>
            <person name="Racz N."/>
            <person name="Riley R."/>
            <person name="Savchenko A."/>
            <person name="Shiryaev A."/>
            <person name="Soop K."/>
            <person name="Spirin V."/>
            <person name="Szebenyi C."/>
            <person name="Tomsovsky M."/>
            <person name="Tulloss R.E."/>
            <person name="Uehling J."/>
            <person name="Grigoriev I.V."/>
            <person name="Vagvolgyi C."/>
            <person name="Papp T."/>
            <person name="Martin F.M."/>
            <person name="Miettinen O."/>
            <person name="Hibbett D.S."/>
            <person name="Nagy L.G."/>
        </authorList>
    </citation>
    <scope>NUCLEOTIDE SEQUENCE [LARGE SCALE GENOMIC DNA]</scope>
    <source>
        <strain evidence="1 2">NL-1719</strain>
    </source>
</reference>
<sequence>MKGGLSLSRASSTIHAIARSSRYSPRRRNATLAPDHAFGSTSVVATSQLTGDATHYNDLKQSLSRSDGPSTIWGHYTHLLSLLGYDKLPLELHQEVLRRCTSSPSSVRASAGRRMIKMKSSTIASPHVHEGRFQSIIRNIRASGHKPALEDYHFIMRHFAAVGHHTGTLQVYNEIVQLGLSPESKTFGLCLQAIAHRLTLPVLPEEVEEHTRETRSMVSGLLAEMQKRRIPLTSISLDFLIRILKETSDRASFEALLRWGYGIDLSNPDLPPLEYSTEGSPGRWRPQPFSTSALNTTIECLGRFGDVSKMIQAFEVLTTPLPKAAQYMFSSFDDEEDFGVDVETSSQPFVPPSARPNTTTYNILLRHLGKARHSVLLRHYLLEVISTERHLINHIKAMLVLKTPPGELEAPSISVSRGTLLPVLGSSNRDRDVGLMRWLSVKMPLILRRKHHDLEYFKRQRDRMAALAPSIAELPIDPPPTSDSTSSLPPEPEASTSTSAPVEAGSLGFFSSASSFASHLPSFAHRFRWDTSKSSPKSPLDLNIDFDTEIPLPPPPKRFNIDLHISILQRDIIDIEDFAEQLETTLARSTQRLKEKLGRRVWNGKDIYIRTSDQEEERVRISRRHWQDIVGYRPRPEVELTSKEQFVAVQEKSVGSAEEISSDALRIRAVS</sequence>
<evidence type="ECO:0000313" key="2">
    <source>
        <dbReference type="Proteomes" id="UP000308600"/>
    </source>
</evidence>
<gene>
    <name evidence="1" type="ORF">BDN72DRAFT_810122</name>
</gene>
<dbReference type="Proteomes" id="UP000308600">
    <property type="component" value="Unassembled WGS sequence"/>
</dbReference>
<protein>
    <submittedName>
        <fullName evidence="1">Uncharacterized protein</fullName>
    </submittedName>
</protein>
<dbReference type="EMBL" id="ML208261">
    <property type="protein sequence ID" value="TFK76113.1"/>
    <property type="molecule type" value="Genomic_DNA"/>
</dbReference>
<evidence type="ECO:0000313" key="1">
    <source>
        <dbReference type="EMBL" id="TFK76113.1"/>
    </source>
</evidence>
<accession>A0ACD3BDL7</accession>
<keyword evidence="2" id="KW-1185">Reference proteome</keyword>
<proteinExistence type="predicted"/>
<name>A0ACD3BDL7_9AGAR</name>